<accession>A0ABP0DRM9</accession>
<name>A0ABP0DRM9_9PEZI</name>
<dbReference type="Pfam" id="PF08569">
    <property type="entry name" value="Mo25"/>
    <property type="match status" value="1"/>
</dbReference>
<protein>
    <submittedName>
        <fullName evidence="2">Hym1p</fullName>
    </submittedName>
</protein>
<dbReference type="PANTHER" id="PTHR10182:SF3">
    <property type="entry name" value="PROTEIN MO25"/>
    <property type="match status" value="1"/>
</dbReference>
<organism evidence="2 3">
    <name type="scientific">Sporothrix epigloea</name>
    <dbReference type="NCBI Taxonomy" id="1892477"/>
    <lineage>
        <taxon>Eukaryota</taxon>
        <taxon>Fungi</taxon>
        <taxon>Dikarya</taxon>
        <taxon>Ascomycota</taxon>
        <taxon>Pezizomycotina</taxon>
        <taxon>Sordariomycetes</taxon>
        <taxon>Sordariomycetidae</taxon>
        <taxon>Ophiostomatales</taxon>
        <taxon>Ophiostomataceae</taxon>
        <taxon>Sporothrix</taxon>
    </lineage>
</organism>
<keyword evidence="3" id="KW-1185">Reference proteome</keyword>
<dbReference type="EMBL" id="CAWUON010000065">
    <property type="protein sequence ID" value="CAK7270951.1"/>
    <property type="molecule type" value="Genomic_DNA"/>
</dbReference>
<reference evidence="2 3" key="1">
    <citation type="submission" date="2024-01" db="EMBL/GenBank/DDBJ databases">
        <authorList>
            <person name="Allen C."/>
            <person name="Tagirdzhanova G."/>
        </authorList>
    </citation>
    <scope>NUCLEOTIDE SEQUENCE [LARGE SCALE GENOMIC DNA]</scope>
    <source>
        <strain evidence="2 3">CBS 119000</strain>
    </source>
</reference>
<dbReference type="Gene3D" id="1.25.10.10">
    <property type="entry name" value="Leucine-rich Repeat Variant"/>
    <property type="match status" value="1"/>
</dbReference>
<dbReference type="InterPro" id="IPR013878">
    <property type="entry name" value="Mo25"/>
</dbReference>
<sequence length="405" mass="46647">MSFFFNRVRNRANAAELARQTFDLLSRLDAADSTDIKVLQASRKASQMNTADAWWLLQIDDALPKCLSQMKAILQGTPDTESSPEQVYQLVHAIVDEQLLRILPQVLHMLPFESRKDAQVIFSFVFRYRPPSNYPVASDPQNQQPPPLAVDFVTTRAPSVLIALCHGYDYKESATTAGSILREVLKHEAAAAIVLYDDGDEDPNSGSSAGGVSKINFKRVQSGRGVFWKFFDWIETSSFEVAADAFNTFRELLTRHKELVPRYLSLNFNLFFKHYNEILVQSNSYVTKRQSIKLLGEILLDRSNYAVMTRYVDSGEHLKICMNLLRDERKMVQYEGFHVFKVFVANPHKSYDVQRILIMNRDRLLTFLSHFLEERTDDEQFCDEREFLIKQIRNLPPQPNVPPPR</sequence>
<proteinExistence type="inferred from homology"/>
<evidence type="ECO:0000313" key="3">
    <source>
        <dbReference type="Proteomes" id="UP001642502"/>
    </source>
</evidence>
<gene>
    <name evidence="2" type="primary">HYM1</name>
    <name evidence="2" type="ORF">SEPCBS119000_004351</name>
</gene>
<comment type="caution">
    <text evidence="2">The sequence shown here is derived from an EMBL/GenBank/DDBJ whole genome shotgun (WGS) entry which is preliminary data.</text>
</comment>
<evidence type="ECO:0000256" key="1">
    <source>
        <dbReference type="ARBA" id="ARBA00011012"/>
    </source>
</evidence>
<dbReference type="InterPro" id="IPR011989">
    <property type="entry name" value="ARM-like"/>
</dbReference>
<dbReference type="Proteomes" id="UP001642502">
    <property type="component" value="Unassembled WGS sequence"/>
</dbReference>
<comment type="similarity">
    <text evidence="1">Belongs to the Mo25 family.</text>
</comment>
<evidence type="ECO:0000313" key="2">
    <source>
        <dbReference type="EMBL" id="CAK7270951.1"/>
    </source>
</evidence>
<dbReference type="InterPro" id="IPR016024">
    <property type="entry name" value="ARM-type_fold"/>
</dbReference>
<dbReference type="SUPFAM" id="SSF48371">
    <property type="entry name" value="ARM repeat"/>
    <property type="match status" value="1"/>
</dbReference>
<dbReference type="PANTHER" id="PTHR10182">
    <property type="entry name" value="CALCIUM-BINDING PROTEIN 39-RELATED"/>
    <property type="match status" value="1"/>
</dbReference>